<protein>
    <submittedName>
        <fullName evidence="2">Uncharacterized protein</fullName>
    </submittedName>
</protein>
<evidence type="ECO:0000313" key="3">
    <source>
        <dbReference type="Proteomes" id="UP000053239"/>
    </source>
</evidence>
<dbReference type="Pfam" id="PF12420">
    <property type="entry name" value="DUF3671"/>
    <property type="match status" value="1"/>
</dbReference>
<dbReference type="InterPro" id="IPR022139">
    <property type="entry name" value="Fam-L/Fam-M-like_plasmodium"/>
</dbReference>
<dbReference type="Proteomes" id="UP000053239">
    <property type="component" value="Unassembled WGS sequence"/>
</dbReference>
<dbReference type="EMBL" id="KQ235661">
    <property type="protein sequence ID" value="KMZ96116.1"/>
    <property type="molecule type" value="Genomic_DNA"/>
</dbReference>
<keyword evidence="1" id="KW-0472">Membrane</keyword>
<accession>A0A0J9TLV7</accession>
<evidence type="ECO:0000313" key="2">
    <source>
        <dbReference type="EMBL" id="KMZ96116.1"/>
    </source>
</evidence>
<name>A0A0J9TLV7_PLAVI</name>
<reference evidence="2 3" key="1">
    <citation type="submission" date="2011-09" db="EMBL/GenBank/DDBJ databases">
        <title>The Genome Sequence of Plasmodium vivax North Korean.</title>
        <authorList>
            <consortium name="The Broad Institute Genome Sequencing Platform"/>
            <consortium name="The Broad Institute Genome Sequencing Center for Infectious Disease"/>
            <person name="Neafsey D."/>
            <person name="Carlton J."/>
            <person name="Barnwell J."/>
            <person name="Collins W."/>
            <person name="Escalante A."/>
            <person name="Mullikin J."/>
            <person name="Saul A."/>
            <person name="Guigo R."/>
            <person name="Camara F."/>
            <person name="Young S.K."/>
            <person name="Zeng Q."/>
            <person name="Gargeya S."/>
            <person name="Fitzgerald M."/>
            <person name="Haas B."/>
            <person name="Abouelleil A."/>
            <person name="Alvarado L."/>
            <person name="Arachchi H.M."/>
            <person name="Berlin A."/>
            <person name="Brown A."/>
            <person name="Chapman S.B."/>
            <person name="Chen Z."/>
            <person name="Dunbar C."/>
            <person name="Freedman E."/>
            <person name="Gearin G."/>
            <person name="Gellesch M."/>
            <person name="Goldberg J."/>
            <person name="Griggs A."/>
            <person name="Gujja S."/>
            <person name="Heiman D."/>
            <person name="Howarth C."/>
            <person name="Larson L."/>
            <person name="Lui A."/>
            <person name="MacDonald P.J.P."/>
            <person name="Montmayeur A."/>
            <person name="Murphy C."/>
            <person name="Neiman D."/>
            <person name="Pearson M."/>
            <person name="Priest M."/>
            <person name="Roberts A."/>
            <person name="Saif S."/>
            <person name="Shea T."/>
            <person name="Shenoy N."/>
            <person name="Sisk P."/>
            <person name="Stolte C."/>
            <person name="Sykes S."/>
            <person name="Wortman J."/>
            <person name="Nusbaum C."/>
            <person name="Birren B."/>
        </authorList>
    </citation>
    <scope>NUCLEOTIDE SEQUENCE [LARGE SCALE GENOMIC DNA]</scope>
    <source>
        <strain evidence="2 3">North Korean</strain>
    </source>
</reference>
<keyword evidence="1" id="KW-1133">Transmembrane helix</keyword>
<feature type="transmembrane region" description="Helical" evidence="1">
    <location>
        <begin position="158"/>
        <end position="178"/>
    </location>
</feature>
<keyword evidence="1" id="KW-0812">Transmembrane</keyword>
<dbReference type="OrthoDB" id="10383348at2759"/>
<evidence type="ECO:0000256" key="1">
    <source>
        <dbReference type="SAM" id="Phobius"/>
    </source>
</evidence>
<proteinExistence type="predicted"/>
<dbReference type="AlphaFoldDB" id="A0A0J9TLV7"/>
<sequence>MMFIFRKRLILISDILYKRKSYSVEKVLRTRLLAKNNFKYEGTLDDLNGYISDGDLSTKSKYTEIDNYRNTDKNINKNIYKNKNKVNIEKNLDCEQLTDVTLDIMENNEIPKKNISCKLNPFNEIDSHYDKKIKNIFDILYKNEENKRSNKNFLRMKFFANICSMFLPHISILCIGLFFMYIDQIPWCFIILFPLGIIMLWYILKKGIKYARSKKSG</sequence>
<feature type="transmembrane region" description="Helical" evidence="1">
    <location>
        <begin position="184"/>
        <end position="204"/>
    </location>
</feature>
<organism evidence="2 3">
    <name type="scientific">Plasmodium vivax North Korean</name>
    <dbReference type="NCBI Taxonomy" id="1035514"/>
    <lineage>
        <taxon>Eukaryota</taxon>
        <taxon>Sar</taxon>
        <taxon>Alveolata</taxon>
        <taxon>Apicomplexa</taxon>
        <taxon>Aconoidasida</taxon>
        <taxon>Haemosporida</taxon>
        <taxon>Plasmodiidae</taxon>
        <taxon>Plasmodium</taxon>
        <taxon>Plasmodium (Plasmodium)</taxon>
    </lineage>
</organism>
<gene>
    <name evidence="2" type="ORF">PVNG_05884</name>
</gene>